<name>A0A0R1MQ39_9LACO</name>
<evidence type="ECO:0000313" key="2">
    <source>
        <dbReference type="Proteomes" id="UP000051448"/>
    </source>
</evidence>
<protein>
    <submittedName>
        <fullName evidence="1">Uncharacterized protein</fullName>
    </submittedName>
</protein>
<reference evidence="1 2" key="1">
    <citation type="journal article" date="2015" name="Genome Announc.">
        <title>Expanding the biotechnology potential of lactobacilli through comparative genomics of 213 strains and associated genera.</title>
        <authorList>
            <person name="Sun Z."/>
            <person name="Harris H.M."/>
            <person name="McCann A."/>
            <person name="Guo C."/>
            <person name="Argimon S."/>
            <person name="Zhang W."/>
            <person name="Yang X."/>
            <person name="Jeffery I.B."/>
            <person name="Cooney J.C."/>
            <person name="Kagawa T.F."/>
            <person name="Liu W."/>
            <person name="Song Y."/>
            <person name="Salvetti E."/>
            <person name="Wrobel A."/>
            <person name="Rasinkangas P."/>
            <person name="Parkhill J."/>
            <person name="Rea M.C."/>
            <person name="O'Sullivan O."/>
            <person name="Ritari J."/>
            <person name="Douillard F.P."/>
            <person name="Paul Ross R."/>
            <person name="Yang R."/>
            <person name="Briner A.E."/>
            <person name="Felis G.E."/>
            <person name="de Vos W.M."/>
            <person name="Barrangou R."/>
            <person name="Klaenhammer T.R."/>
            <person name="Caufield P.W."/>
            <person name="Cui Y."/>
            <person name="Zhang H."/>
            <person name="O'Toole P.W."/>
        </authorList>
    </citation>
    <scope>NUCLEOTIDE SEQUENCE [LARGE SCALE GENOMIC DNA]</scope>
    <source>
        <strain evidence="1 2">DSM 19519</strain>
    </source>
</reference>
<sequence>MANREILTILVNLAILKKENIEFTGMIAKRSNMLFLKNNVLSFERYNLTK</sequence>
<accession>A0A0R1MQ39</accession>
<evidence type="ECO:0000313" key="1">
    <source>
        <dbReference type="EMBL" id="KRL07876.1"/>
    </source>
</evidence>
<comment type="caution">
    <text evidence="1">The sequence shown here is derived from an EMBL/GenBank/DDBJ whole genome shotgun (WGS) entry which is preliminary data.</text>
</comment>
<organism evidence="1 2">
    <name type="scientific">Liquorilactobacillus hordei DSM 19519</name>
    <dbReference type="NCBI Taxonomy" id="1423759"/>
    <lineage>
        <taxon>Bacteria</taxon>
        <taxon>Bacillati</taxon>
        <taxon>Bacillota</taxon>
        <taxon>Bacilli</taxon>
        <taxon>Lactobacillales</taxon>
        <taxon>Lactobacillaceae</taxon>
        <taxon>Liquorilactobacillus</taxon>
    </lineage>
</organism>
<gene>
    <name evidence="1" type="ORF">FC92_GL001447</name>
</gene>
<dbReference type="Proteomes" id="UP000051448">
    <property type="component" value="Unassembled WGS sequence"/>
</dbReference>
<keyword evidence="2" id="KW-1185">Reference proteome</keyword>
<dbReference type="EMBL" id="AZDX01000004">
    <property type="protein sequence ID" value="KRL07876.1"/>
    <property type="molecule type" value="Genomic_DNA"/>
</dbReference>
<dbReference type="AlphaFoldDB" id="A0A0R1MQ39"/>
<proteinExistence type="predicted"/>